<dbReference type="InterPro" id="IPR035979">
    <property type="entry name" value="RBD_domain_sf"/>
</dbReference>
<dbReference type="PROSITE" id="PS50102">
    <property type="entry name" value="RRM"/>
    <property type="match status" value="1"/>
</dbReference>
<feature type="region of interest" description="Disordered" evidence="2">
    <location>
        <begin position="310"/>
        <end position="342"/>
    </location>
</feature>
<dbReference type="Proteomes" id="UP000189911">
    <property type="component" value="Chromosome G"/>
</dbReference>
<protein>
    <submittedName>
        <fullName evidence="4">LANO_0G10990g1_1</fullName>
    </submittedName>
</protein>
<name>A0A1G4KJ63_9SACH</name>
<feature type="domain" description="RRM" evidence="3">
    <location>
        <begin position="343"/>
        <end position="414"/>
    </location>
</feature>
<dbReference type="CDD" id="cd12247">
    <property type="entry name" value="RRM2_U1A_like"/>
    <property type="match status" value="1"/>
</dbReference>
<dbReference type="AlphaFoldDB" id="A0A1G4KJ63"/>
<evidence type="ECO:0000256" key="2">
    <source>
        <dbReference type="SAM" id="MobiDB-lite"/>
    </source>
</evidence>
<dbReference type="GO" id="GO:0003723">
    <property type="term" value="F:RNA binding"/>
    <property type="evidence" value="ECO:0007669"/>
    <property type="project" value="UniProtKB-UniRule"/>
</dbReference>
<keyword evidence="5" id="KW-1185">Reference proteome</keyword>
<dbReference type="Gene3D" id="3.30.70.330">
    <property type="match status" value="1"/>
</dbReference>
<evidence type="ECO:0000259" key="3">
    <source>
        <dbReference type="PROSITE" id="PS50102"/>
    </source>
</evidence>
<dbReference type="Pfam" id="PF00076">
    <property type="entry name" value="RRM_1"/>
    <property type="match status" value="1"/>
</dbReference>
<dbReference type="InterPro" id="IPR000504">
    <property type="entry name" value="RRM_dom"/>
</dbReference>
<dbReference type="SUPFAM" id="SSF54928">
    <property type="entry name" value="RNA-binding domain, RBD"/>
    <property type="match status" value="1"/>
</dbReference>
<reference evidence="5" key="1">
    <citation type="submission" date="2016-03" db="EMBL/GenBank/DDBJ databases">
        <authorList>
            <person name="Devillers Hugo."/>
        </authorList>
    </citation>
    <scope>NUCLEOTIDE SEQUENCE [LARGE SCALE GENOMIC DNA]</scope>
</reference>
<evidence type="ECO:0000313" key="4">
    <source>
        <dbReference type="EMBL" id="SCV04566.1"/>
    </source>
</evidence>
<dbReference type="InterPro" id="IPR012677">
    <property type="entry name" value="Nucleotide-bd_a/b_plait_sf"/>
</dbReference>
<dbReference type="OrthoDB" id="266020at2759"/>
<proteinExistence type="predicted"/>
<dbReference type="SMART" id="SM00360">
    <property type="entry name" value="RRM"/>
    <property type="match status" value="1"/>
</dbReference>
<keyword evidence="1" id="KW-0694">RNA-binding</keyword>
<dbReference type="EMBL" id="LT598453">
    <property type="protein sequence ID" value="SCV04566.1"/>
    <property type="molecule type" value="Genomic_DNA"/>
</dbReference>
<organism evidence="4 5">
    <name type="scientific">Lachancea nothofagi CBS 11611</name>
    <dbReference type="NCBI Taxonomy" id="1266666"/>
    <lineage>
        <taxon>Eukaryota</taxon>
        <taxon>Fungi</taxon>
        <taxon>Dikarya</taxon>
        <taxon>Ascomycota</taxon>
        <taxon>Saccharomycotina</taxon>
        <taxon>Saccharomycetes</taxon>
        <taxon>Saccharomycetales</taxon>
        <taxon>Saccharomycetaceae</taxon>
        <taxon>Lachancea</taxon>
    </lineage>
</organism>
<evidence type="ECO:0000256" key="1">
    <source>
        <dbReference type="PROSITE-ProRule" id="PRU00176"/>
    </source>
</evidence>
<evidence type="ECO:0000313" key="5">
    <source>
        <dbReference type="Proteomes" id="UP000189911"/>
    </source>
</evidence>
<gene>
    <name evidence="4" type="ORF">LANO_0G10990G</name>
</gene>
<accession>A0A1G4KJ63</accession>
<sequence>MTEVSFAEKEVLTSPNRSSLSVHLAKLPRRPASEDAFIRVLLKSFNPENRFVQDIHLPLPRINLKALPNDNGRIIYEQIRSEEAMQSYRQAKLAIENQISKDDAKFKATISGFFQVLDAAYQPSNAHDFTIGAFRKLFQDYQSKQDPALDVQDMKLIKRRLRPLETSICLKSLKQLQLLDKKFGVLSFSRTNCGRYDSQGFLTFVNYQCAKDFVEQFKGKLSVRGRKLQVAFAAQESLLGGYLLTGRRGIENIMEVRGQRQPQKQVEDEANKKVKRQLRRLRHKLTTKGLAPVAIQKIVDETVRDKSAAITTASSKRSKISPSESAPKKKKNTADVTGNPPNKILLVQNLPSGVSQETVSNLFQGEGFVEIRLVGVRNLAFVEYDSIPHASKIMDNLGASHQWGDAVVSIGFAK</sequence>